<reference evidence="1" key="1">
    <citation type="submission" date="2023-10" db="EMBL/GenBank/DDBJ databases">
        <authorList>
            <person name="Chen Y."/>
            <person name="Shah S."/>
            <person name="Dougan E. K."/>
            <person name="Thang M."/>
            <person name="Chan C."/>
        </authorList>
    </citation>
    <scope>NUCLEOTIDE SEQUENCE [LARGE SCALE GENOMIC DNA]</scope>
</reference>
<keyword evidence="2" id="KW-1185">Reference proteome</keyword>
<proteinExistence type="predicted"/>
<dbReference type="PANTHER" id="PTHR34131">
    <property type="entry name" value="(RAP ANNOTATION RELEASE2) GALACTOSE-BINDING LIKE DOMAIN CONTAINING PROTEIN"/>
    <property type="match status" value="1"/>
</dbReference>
<dbReference type="EMBL" id="CAUYUJ010014674">
    <property type="protein sequence ID" value="CAK0844566.1"/>
    <property type="molecule type" value="Genomic_DNA"/>
</dbReference>
<sequence length="337" mass="37489">MSFATGCVLTTVAGGKYSTVPPNTLFSARYYIARCAAPPDIIIMWCRAGTHTLALSGSRLFPFFCLAAFGSSTRQRAFYRRKQRTIVRTKQLEGKTAPQAILGDAPVRQTTTDKVVTPFEGHGRRTDRIGKHDFHVEASGEHTVAVPLPLRENVAASLTKYMQLPASQYALIPLPFGASLERVRERLPLEGGGELFELIVPYVNIPGVVSVQPVVMCTVRSLPDQVVIEGTECTLRGADAFKYRLNDRFCFSVRATLTWLDEDSTRSIDIASTIKVDVDPPTIFRKLMPKKWLEHLGSTMVGATLRYLQGGFIRSLAKEYLAWEADPDHREARARLL</sequence>
<dbReference type="Proteomes" id="UP001189429">
    <property type="component" value="Unassembled WGS sequence"/>
</dbReference>
<protein>
    <recommendedName>
        <fullName evidence="3">DUF1997 domain-containing protein</fullName>
    </recommendedName>
</protein>
<evidence type="ECO:0000313" key="1">
    <source>
        <dbReference type="EMBL" id="CAK0844566.1"/>
    </source>
</evidence>
<evidence type="ECO:0008006" key="3">
    <source>
        <dbReference type="Google" id="ProtNLM"/>
    </source>
</evidence>
<evidence type="ECO:0000313" key="2">
    <source>
        <dbReference type="Proteomes" id="UP001189429"/>
    </source>
</evidence>
<accession>A0ABN9TGE4</accession>
<comment type="caution">
    <text evidence="1">The sequence shown here is derived from an EMBL/GenBank/DDBJ whole genome shotgun (WGS) entry which is preliminary data.</text>
</comment>
<dbReference type="Pfam" id="PF09366">
    <property type="entry name" value="DUF1997"/>
    <property type="match status" value="1"/>
</dbReference>
<organism evidence="1 2">
    <name type="scientific">Prorocentrum cordatum</name>
    <dbReference type="NCBI Taxonomy" id="2364126"/>
    <lineage>
        <taxon>Eukaryota</taxon>
        <taxon>Sar</taxon>
        <taxon>Alveolata</taxon>
        <taxon>Dinophyceae</taxon>
        <taxon>Prorocentrales</taxon>
        <taxon>Prorocentraceae</taxon>
        <taxon>Prorocentrum</taxon>
    </lineage>
</organism>
<name>A0ABN9TGE4_9DINO</name>
<dbReference type="InterPro" id="IPR018971">
    <property type="entry name" value="DUF1997"/>
</dbReference>
<dbReference type="PANTHER" id="PTHR34131:SF3">
    <property type="entry name" value="(RAP ANNOTATION RELEASE2) GALACTOSE-BINDING LIKE DOMAIN CONTAINING PROTEIN"/>
    <property type="match status" value="1"/>
</dbReference>
<gene>
    <name evidence="1" type="ORF">PCOR1329_LOCUS38641</name>
</gene>